<accession>T1GVN6</accession>
<reference evidence="2" key="1">
    <citation type="submission" date="2013-02" db="EMBL/GenBank/DDBJ databases">
        <authorList>
            <person name="Hughes D."/>
        </authorList>
    </citation>
    <scope>NUCLEOTIDE SEQUENCE</scope>
    <source>
        <strain>Durham</strain>
        <strain evidence="2">NC isolate 2 -- Noor lab</strain>
    </source>
</reference>
<dbReference type="EMBL" id="CAQQ02111492">
    <property type="status" value="NOT_ANNOTATED_CDS"/>
    <property type="molecule type" value="Genomic_DNA"/>
</dbReference>
<protein>
    <submittedName>
        <fullName evidence="1">Uncharacterized protein</fullName>
    </submittedName>
</protein>
<keyword evidence="2" id="KW-1185">Reference proteome</keyword>
<dbReference type="Proteomes" id="UP000015102">
    <property type="component" value="Unassembled WGS sequence"/>
</dbReference>
<reference evidence="1" key="2">
    <citation type="submission" date="2015-06" db="UniProtKB">
        <authorList>
            <consortium name="EnsemblMetazoa"/>
        </authorList>
    </citation>
    <scope>IDENTIFICATION</scope>
</reference>
<dbReference type="STRING" id="36166.T1GVN6"/>
<proteinExistence type="predicted"/>
<evidence type="ECO:0000313" key="1">
    <source>
        <dbReference type="EnsemblMetazoa" id="MESCA007848-PA"/>
    </source>
</evidence>
<dbReference type="EMBL" id="CAQQ02111493">
    <property type="status" value="NOT_ANNOTATED_CDS"/>
    <property type="molecule type" value="Genomic_DNA"/>
</dbReference>
<dbReference type="EMBL" id="CAQQ02111491">
    <property type="status" value="NOT_ANNOTATED_CDS"/>
    <property type="molecule type" value="Genomic_DNA"/>
</dbReference>
<sequence>MDSLVQDKIYKRISVVDFQGFCSDSNNPFTAAAPK</sequence>
<dbReference type="AlphaFoldDB" id="T1GVN6"/>
<name>T1GVN6_MEGSC</name>
<evidence type="ECO:0000313" key="2">
    <source>
        <dbReference type="Proteomes" id="UP000015102"/>
    </source>
</evidence>
<organism evidence="1 2">
    <name type="scientific">Megaselia scalaris</name>
    <name type="common">Humpbacked fly</name>
    <name type="synonym">Phora scalaris</name>
    <dbReference type="NCBI Taxonomy" id="36166"/>
    <lineage>
        <taxon>Eukaryota</taxon>
        <taxon>Metazoa</taxon>
        <taxon>Ecdysozoa</taxon>
        <taxon>Arthropoda</taxon>
        <taxon>Hexapoda</taxon>
        <taxon>Insecta</taxon>
        <taxon>Pterygota</taxon>
        <taxon>Neoptera</taxon>
        <taxon>Endopterygota</taxon>
        <taxon>Diptera</taxon>
        <taxon>Brachycera</taxon>
        <taxon>Muscomorpha</taxon>
        <taxon>Platypezoidea</taxon>
        <taxon>Phoridae</taxon>
        <taxon>Megaseliini</taxon>
        <taxon>Megaselia</taxon>
    </lineage>
</organism>
<dbReference type="HOGENOM" id="CLU_3371108_0_0_1"/>
<dbReference type="EnsemblMetazoa" id="MESCA007848-RA">
    <property type="protein sequence ID" value="MESCA007848-PA"/>
    <property type="gene ID" value="MESCA007848"/>
</dbReference>